<protein>
    <submittedName>
        <fullName evidence="7">MATE efflux family protein</fullName>
    </submittedName>
</protein>
<evidence type="ECO:0000256" key="2">
    <source>
        <dbReference type="ARBA" id="ARBA00010199"/>
    </source>
</evidence>
<dbReference type="GO" id="GO:0042910">
    <property type="term" value="F:xenobiotic transmembrane transporter activity"/>
    <property type="evidence" value="ECO:0007669"/>
    <property type="project" value="InterPro"/>
</dbReference>
<dbReference type="GO" id="GO:0016020">
    <property type="term" value="C:membrane"/>
    <property type="evidence" value="ECO:0007669"/>
    <property type="project" value="UniProtKB-SubCell"/>
</dbReference>
<keyword evidence="8" id="KW-1185">Reference proteome</keyword>
<dbReference type="EMBL" id="KV453925">
    <property type="protein sequence ID" value="ODV76341.1"/>
    <property type="molecule type" value="Genomic_DNA"/>
</dbReference>
<evidence type="ECO:0000256" key="4">
    <source>
        <dbReference type="ARBA" id="ARBA00022989"/>
    </source>
</evidence>
<feature type="transmembrane region" description="Helical" evidence="6">
    <location>
        <begin position="595"/>
        <end position="616"/>
    </location>
</feature>
<organism evidence="7 8">
    <name type="scientific">Cyberlindnera jadinii (strain ATCC 18201 / CBS 1600 / BCRC 20928 / JCM 3617 / NBRC 0987 / NRRL Y-1542)</name>
    <name type="common">Torula yeast</name>
    <name type="synonym">Candida utilis</name>
    <dbReference type="NCBI Taxonomy" id="983966"/>
    <lineage>
        <taxon>Eukaryota</taxon>
        <taxon>Fungi</taxon>
        <taxon>Dikarya</taxon>
        <taxon>Ascomycota</taxon>
        <taxon>Saccharomycotina</taxon>
        <taxon>Saccharomycetes</taxon>
        <taxon>Phaffomycetales</taxon>
        <taxon>Phaffomycetaceae</taxon>
        <taxon>Cyberlindnera</taxon>
    </lineage>
</organism>
<dbReference type="InterPro" id="IPR002528">
    <property type="entry name" value="MATE_fam"/>
</dbReference>
<dbReference type="CDD" id="cd13132">
    <property type="entry name" value="MATE_eukaryotic"/>
    <property type="match status" value="1"/>
</dbReference>
<dbReference type="OMA" id="KISHHHI"/>
<evidence type="ECO:0000256" key="6">
    <source>
        <dbReference type="SAM" id="Phobius"/>
    </source>
</evidence>
<evidence type="ECO:0000313" key="8">
    <source>
        <dbReference type="Proteomes" id="UP000094389"/>
    </source>
</evidence>
<evidence type="ECO:0000256" key="3">
    <source>
        <dbReference type="ARBA" id="ARBA00022692"/>
    </source>
</evidence>
<name>A0A1E4SA12_CYBJN</name>
<dbReference type="STRING" id="983966.A0A1E4SA12"/>
<dbReference type="PANTHER" id="PTHR11206">
    <property type="entry name" value="MULTIDRUG RESISTANCE PROTEIN"/>
    <property type="match status" value="1"/>
</dbReference>
<feature type="transmembrane region" description="Helical" evidence="6">
    <location>
        <begin position="276"/>
        <end position="294"/>
    </location>
</feature>
<gene>
    <name evidence="7" type="ORF">CYBJADRAFT_146312</name>
</gene>
<feature type="transmembrane region" description="Helical" evidence="6">
    <location>
        <begin position="368"/>
        <end position="396"/>
    </location>
</feature>
<dbReference type="Pfam" id="PF01554">
    <property type="entry name" value="MatE"/>
    <property type="match status" value="2"/>
</dbReference>
<feature type="transmembrane region" description="Helical" evidence="6">
    <location>
        <begin position="569"/>
        <end position="589"/>
    </location>
</feature>
<proteinExistence type="inferred from homology"/>
<feature type="transmembrane region" description="Helical" evidence="6">
    <location>
        <begin position="196"/>
        <end position="221"/>
    </location>
</feature>
<keyword evidence="3 6" id="KW-0812">Transmembrane</keyword>
<dbReference type="GeneID" id="30987656"/>
<dbReference type="NCBIfam" id="TIGR00797">
    <property type="entry name" value="matE"/>
    <property type="match status" value="1"/>
</dbReference>
<evidence type="ECO:0000256" key="1">
    <source>
        <dbReference type="ARBA" id="ARBA00004141"/>
    </source>
</evidence>
<feature type="transmembrane region" description="Helical" evidence="6">
    <location>
        <begin position="306"/>
        <end position="328"/>
    </location>
</feature>
<keyword evidence="4 6" id="KW-1133">Transmembrane helix</keyword>
<dbReference type="OrthoDB" id="2126698at2759"/>
<dbReference type="InterPro" id="IPR045069">
    <property type="entry name" value="MATE_euk"/>
</dbReference>
<reference evidence="7 8" key="1">
    <citation type="journal article" date="2016" name="Proc. Natl. Acad. Sci. U.S.A.">
        <title>Comparative genomics of biotechnologically important yeasts.</title>
        <authorList>
            <person name="Riley R."/>
            <person name="Haridas S."/>
            <person name="Wolfe K.H."/>
            <person name="Lopes M.R."/>
            <person name="Hittinger C.T."/>
            <person name="Goeker M."/>
            <person name="Salamov A.A."/>
            <person name="Wisecaver J.H."/>
            <person name="Long T.M."/>
            <person name="Calvey C.H."/>
            <person name="Aerts A.L."/>
            <person name="Barry K.W."/>
            <person name="Choi C."/>
            <person name="Clum A."/>
            <person name="Coughlan A.Y."/>
            <person name="Deshpande S."/>
            <person name="Douglass A.P."/>
            <person name="Hanson S.J."/>
            <person name="Klenk H.-P."/>
            <person name="LaButti K.M."/>
            <person name="Lapidus A."/>
            <person name="Lindquist E.A."/>
            <person name="Lipzen A.M."/>
            <person name="Meier-Kolthoff J.P."/>
            <person name="Ohm R.A."/>
            <person name="Otillar R.P."/>
            <person name="Pangilinan J.L."/>
            <person name="Peng Y."/>
            <person name="Rokas A."/>
            <person name="Rosa C.A."/>
            <person name="Scheuner C."/>
            <person name="Sibirny A.A."/>
            <person name="Slot J.C."/>
            <person name="Stielow J.B."/>
            <person name="Sun H."/>
            <person name="Kurtzman C.P."/>
            <person name="Blackwell M."/>
            <person name="Grigoriev I.V."/>
            <person name="Jeffries T.W."/>
        </authorList>
    </citation>
    <scope>NUCLEOTIDE SEQUENCE [LARGE SCALE GENOMIC DNA]</scope>
    <source>
        <strain evidence="8">ATCC 18201 / CBS 1600 / BCRC 20928 / JCM 3617 / NBRC 0987 / NRRL Y-1542</strain>
    </source>
</reference>
<feature type="transmembrane region" description="Helical" evidence="6">
    <location>
        <begin position="340"/>
        <end position="362"/>
    </location>
</feature>
<dbReference type="GO" id="GO:0015297">
    <property type="term" value="F:antiporter activity"/>
    <property type="evidence" value="ECO:0007669"/>
    <property type="project" value="InterPro"/>
</dbReference>
<dbReference type="AlphaFoldDB" id="A0A1E4SA12"/>
<dbReference type="Proteomes" id="UP000094389">
    <property type="component" value="Unassembled WGS sequence"/>
</dbReference>
<dbReference type="GO" id="GO:1990961">
    <property type="term" value="P:xenobiotic detoxification by transmembrane export across the plasma membrane"/>
    <property type="evidence" value="ECO:0007669"/>
    <property type="project" value="InterPro"/>
</dbReference>
<sequence length="642" mass="71677">MVANALSKALQQLHPNLRTNGFGIGNSHRKLSLTFIPPSTKSPLFVYSKTGARSFLSLGTDYDEIPEEDEDEYGGDLSRTVSLPSQITERSQEPELDWLLEEHTRRYSSVQNSDDEDDEDGDDALGVDTDQTYHGYQDESDDFAHFMSRIRHNRATANVTQRRNSFQSIGSVSVVQQTDEDFVHEKVTLRSEASMLLQYSIPLITTFFLEQVFAIVSVLVVGHIGKNELAAVSLATMTSNIIFAIFEGISTALDTLCPQAFGAGDLYGVGIHFQRCTLMSLTLFIPFGIAWWYSEALLNLLVPDEQVVHLASVFLRIMLPGAPAYIIFENFKRYLQAQGIFEAGTYVLLICAPLNVLCSYLLVWNKYIGLGFIGAPIAVTLNFWLMLVLLTLYCVFIDGDKCWGGWSKRSLDHWKDLMHLAVPGMIMLEAEGLSYEIMTLFASYFGTTYLATQSAISTLASLLYMVPFSVGIASSTRIANFVGAERINCAKLSAEIGIYSGVVVGVFNCLMIIIFRRPLANMFSKDDQVVDMIVDIFPLIAVVEIFDAMNAVAGSCLRGQGMQRIGSYINLVVYYVIGVPLAWLFGYYWDFKLEGLWISIGFGLFLIGVSESWCVIKADWKKVLEEAQLRKINELENAEMSD</sequence>
<keyword evidence="5 6" id="KW-0472">Membrane</keyword>
<feature type="transmembrane region" description="Helical" evidence="6">
    <location>
        <begin position="496"/>
        <end position="516"/>
    </location>
</feature>
<evidence type="ECO:0000256" key="5">
    <source>
        <dbReference type="ARBA" id="ARBA00023136"/>
    </source>
</evidence>
<accession>A0A1E4SA12</accession>
<comment type="similarity">
    <text evidence="2">Belongs to the multi antimicrobial extrusion (MATE) (TC 2.A.66.1) family.</text>
</comment>
<dbReference type="RefSeq" id="XP_020073380.1">
    <property type="nucleotide sequence ID" value="XM_020213260.1"/>
</dbReference>
<comment type="subcellular location">
    <subcellularLocation>
        <location evidence="1">Membrane</location>
        <topology evidence="1">Multi-pass membrane protein</topology>
    </subcellularLocation>
</comment>
<feature type="transmembrane region" description="Helical" evidence="6">
    <location>
        <begin position="455"/>
        <end position="475"/>
    </location>
</feature>
<evidence type="ECO:0000313" key="7">
    <source>
        <dbReference type="EMBL" id="ODV76341.1"/>
    </source>
</evidence>